<evidence type="ECO:0000313" key="9">
    <source>
        <dbReference type="EMBL" id="AEI13969.1"/>
    </source>
</evidence>
<name>F8E845_FLESM</name>
<dbReference type="Proteomes" id="UP000006621">
    <property type="component" value="Chromosome"/>
</dbReference>
<dbReference type="HOGENOM" id="CLU_066585_0_1_0"/>
<feature type="domain" description="4Fe-4S ferredoxin-type" evidence="8">
    <location>
        <begin position="210"/>
        <end position="238"/>
    </location>
</feature>
<dbReference type="GO" id="GO:0005886">
    <property type="term" value="C:plasma membrane"/>
    <property type="evidence" value="ECO:0007669"/>
    <property type="project" value="TreeGrafter"/>
</dbReference>
<evidence type="ECO:0000259" key="8">
    <source>
        <dbReference type="PROSITE" id="PS51379"/>
    </source>
</evidence>
<keyword evidence="5" id="KW-0408">Iron</keyword>
<sequence length="267" mass="30870">MKISFYRRVVQLLVLIGIFVVPLLNILEIYFIKGTFYSIDVGDVAMADPLAVFQSVITSETINTVMLISVIIPVLLAMFFGRVWCSWFCPYHFLVEMLQKLRNLLKLKSKKPEYSESLVNRSNRIRLLFLLIGLFITGIAGIPLLNLISAPGIISSQALVLVKFHYFTFEIVFILFLLIMEFFFFYFFWCRLLCPTGIFLSLIDRKKAMKVTKIQPECSMCKSCIKSCPMVIDPMNEEKNPLCHNCGICIDSCPDNKKRNTLRFKFY</sequence>
<dbReference type="eggNOG" id="COG0348">
    <property type="taxonomic scope" value="Bacteria"/>
</dbReference>
<keyword evidence="7" id="KW-1133">Transmembrane helix</keyword>
<evidence type="ECO:0000256" key="2">
    <source>
        <dbReference type="ARBA" id="ARBA00022485"/>
    </source>
</evidence>
<dbReference type="KEGG" id="fsi:Flexsi_0279"/>
<dbReference type="STRING" id="717231.Flexsi_0279"/>
<evidence type="ECO:0000256" key="3">
    <source>
        <dbReference type="ARBA" id="ARBA00022723"/>
    </source>
</evidence>
<protein>
    <submittedName>
        <fullName evidence="9">Ferredoxin-type protein, NapH/maun family</fullName>
    </submittedName>
</protein>
<organism evidence="9 10">
    <name type="scientific">Flexistipes sinusarabici (strain ATCC 49648 / DSM 4947 / MAS 10)</name>
    <dbReference type="NCBI Taxonomy" id="717231"/>
    <lineage>
        <taxon>Bacteria</taxon>
        <taxon>Pseudomonadati</taxon>
        <taxon>Deferribacterota</taxon>
        <taxon>Deferribacteres</taxon>
        <taxon>Deferribacterales</taxon>
        <taxon>Flexistipitaceae</taxon>
        <taxon>Flexistipes</taxon>
    </lineage>
</organism>
<evidence type="ECO:0000313" key="10">
    <source>
        <dbReference type="Proteomes" id="UP000006621"/>
    </source>
</evidence>
<dbReference type="PANTHER" id="PTHR30176">
    <property type="entry name" value="FERREDOXIN-TYPE PROTEIN NAPH"/>
    <property type="match status" value="1"/>
</dbReference>
<dbReference type="PROSITE" id="PS00198">
    <property type="entry name" value="4FE4S_FER_1"/>
    <property type="match status" value="2"/>
</dbReference>
<dbReference type="RefSeq" id="WP_013885481.1">
    <property type="nucleotide sequence ID" value="NC_015672.1"/>
</dbReference>
<reference evidence="10" key="2">
    <citation type="submission" date="2011-06" db="EMBL/GenBank/DDBJ databases">
        <title>The complete genome of Flexistipes sinusarabici DSM 4947.</title>
        <authorList>
            <person name="Lucas S."/>
            <person name="Han J."/>
            <person name="Lapidus A."/>
            <person name="Bruce D."/>
            <person name="Goodwin L."/>
            <person name="Pitluck S."/>
            <person name="Peters L."/>
            <person name="Kyrpides N."/>
            <person name="Mavromatis K."/>
            <person name="Ivanova N."/>
            <person name="Mikhailova N."/>
            <person name="Chertkov O."/>
            <person name="Detter J.C."/>
            <person name="Tapia R."/>
            <person name="Han C."/>
            <person name="Land M."/>
            <person name="Hauser L."/>
            <person name="Markowitz V."/>
            <person name="Cheng J.-F."/>
            <person name="Hugenholtz P."/>
            <person name="Woyke T."/>
            <person name="Wu D."/>
            <person name="Spring S."/>
            <person name="Schroeder M."/>
            <person name="Brambilla E."/>
            <person name="Klenk H.-P."/>
            <person name="Eisen J.A."/>
        </authorList>
    </citation>
    <scope>NUCLEOTIDE SEQUENCE [LARGE SCALE GENOMIC DNA]</scope>
    <source>
        <strain evidence="10">DSM 4947 / MAS 10</strain>
    </source>
</reference>
<dbReference type="AlphaFoldDB" id="F8E845"/>
<accession>F8E845</accession>
<proteinExistence type="predicted"/>
<keyword evidence="10" id="KW-1185">Reference proteome</keyword>
<keyword evidence="1" id="KW-0813">Transport</keyword>
<keyword evidence="6" id="KW-0411">Iron-sulfur</keyword>
<dbReference type="GO" id="GO:0051539">
    <property type="term" value="F:4 iron, 4 sulfur cluster binding"/>
    <property type="evidence" value="ECO:0007669"/>
    <property type="project" value="UniProtKB-KW"/>
</dbReference>
<reference evidence="9 10" key="1">
    <citation type="journal article" date="2011" name="Stand. Genomic Sci.">
        <title>Genome sequence of the moderately thermophilic halophile Flexistipes sinusarabici strain (MAS10).</title>
        <authorList>
            <person name="Lapidus A."/>
            <person name="Chertkov O."/>
            <person name="Nolan M."/>
            <person name="Lucas S."/>
            <person name="Hammon N."/>
            <person name="Deshpande S."/>
            <person name="Cheng J.F."/>
            <person name="Tapia R."/>
            <person name="Han C."/>
            <person name="Goodwin L."/>
            <person name="Pitluck S."/>
            <person name="Liolios K."/>
            <person name="Pagani I."/>
            <person name="Ivanova N."/>
            <person name="Huntemann M."/>
            <person name="Mavromatis K."/>
            <person name="Mikhailova N."/>
            <person name="Pati A."/>
            <person name="Chen A."/>
            <person name="Palaniappan K."/>
            <person name="Land M."/>
            <person name="Hauser L."/>
            <person name="Brambilla E.M."/>
            <person name="Rohde M."/>
            <person name="Abt B."/>
            <person name="Spring S."/>
            <person name="Goker M."/>
            <person name="Bristow J."/>
            <person name="Eisen J.A."/>
            <person name="Markowitz V."/>
            <person name="Hugenholtz P."/>
            <person name="Kyrpides N.C."/>
            <person name="Klenk H.P."/>
            <person name="Woyke T."/>
        </authorList>
    </citation>
    <scope>NUCLEOTIDE SEQUENCE [LARGE SCALE GENOMIC DNA]</scope>
    <source>
        <strain evidence="10">DSM 4947 / MAS 10</strain>
    </source>
</reference>
<dbReference type="InterPro" id="IPR017900">
    <property type="entry name" value="4Fe4S_Fe_S_CS"/>
</dbReference>
<dbReference type="PANTHER" id="PTHR30176:SF3">
    <property type="entry name" value="FERREDOXIN-TYPE PROTEIN NAPH"/>
    <property type="match status" value="1"/>
</dbReference>
<dbReference type="InterPro" id="IPR017896">
    <property type="entry name" value="4Fe4S_Fe-S-bd"/>
</dbReference>
<feature type="transmembrane region" description="Helical" evidence="7">
    <location>
        <begin position="12"/>
        <end position="32"/>
    </location>
</feature>
<keyword evidence="4" id="KW-0249">Electron transport</keyword>
<feature type="transmembrane region" description="Helical" evidence="7">
    <location>
        <begin position="127"/>
        <end position="154"/>
    </location>
</feature>
<dbReference type="EMBL" id="CP002858">
    <property type="protein sequence ID" value="AEI13969.1"/>
    <property type="molecule type" value="Genomic_DNA"/>
</dbReference>
<evidence type="ECO:0000256" key="1">
    <source>
        <dbReference type="ARBA" id="ARBA00022448"/>
    </source>
</evidence>
<feature type="transmembrane region" description="Helical" evidence="7">
    <location>
        <begin position="65"/>
        <end position="94"/>
    </location>
</feature>
<keyword evidence="7" id="KW-0812">Transmembrane</keyword>
<dbReference type="SUPFAM" id="SSF54862">
    <property type="entry name" value="4Fe-4S ferredoxins"/>
    <property type="match status" value="1"/>
</dbReference>
<gene>
    <name evidence="9" type="ordered locus">Flexsi_0279</name>
</gene>
<dbReference type="InterPro" id="IPR051684">
    <property type="entry name" value="Electron_Trans/Redox"/>
</dbReference>
<evidence type="ECO:0000256" key="4">
    <source>
        <dbReference type="ARBA" id="ARBA00022982"/>
    </source>
</evidence>
<evidence type="ECO:0000256" key="6">
    <source>
        <dbReference type="ARBA" id="ARBA00023014"/>
    </source>
</evidence>
<keyword evidence="3" id="KW-0479">Metal-binding</keyword>
<feature type="transmembrane region" description="Helical" evidence="7">
    <location>
        <begin position="166"/>
        <end position="189"/>
    </location>
</feature>
<evidence type="ECO:0000256" key="7">
    <source>
        <dbReference type="SAM" id="Phobius"/>
    </source>
</evidence>
<dbReference type="PROSITE" id="PS51379">
    <property type="entry name" value="4FE4S_FER_2"/>
    <property type="match status" value="1"/>
</dbReference>
<keyword evidence="7" id="KW-0472">Membrane</keyword>
<dbReference type="Pfam" id="PF12801">
    <property type="entry name" value="Fer4_5"/>
    <property type="match status" value="2"/>
</dbReference>
<evidence type="ECO:0000256" key="5">
    <source>
        <dbReference type="ARBA" id="ARBA00023004"/>
    </source>
</evidence>
<dbReference type="GO" id="GO:0046872">
    <property type="term" value="F:metal ion binding"/>
    <property type="evidence" value="ECO:0007669"/>
    <property type="project" value="UniProtKB-KW"/>
</dbReference>
<keyword evidence="2" id="KW-0004">4Fe-4S</keyword>
<dbReference type="OrthoDB" id="9811700at2"/>